<organism evidence="1 2">
    <name type="scientific">Floridaenema aerugineum BLCC-F46</name>
    <dbReference type="NCBI Taxonomy" id="3153654"/>
    <lineage>
        <taxon>Bacteria</taxon>
        <taxon>Bacillati</taxon>
        <taxon>Cyanobacteriota</taxon>
        <taxon>Cyanophyceae</taxon>
        <taxon>Oscillatoriophycideae</taxon>
        <taxon>Aerosakkonematales</taxon>
        <taxon>Aerosakkonemataceae</taxon>
        <taxon>Floridanema</taxon>
        <taxon>Floridanema aerugineum</taxon>
    </lineage>
</organism>
<accession>A0ABV4X4F7</accession>
<evidence type="ECO:0000313" key="1">
    <source>
        <dbReference type="EMBL" id="MFB2877643.1"/>
    </source>
</evidence>
<comment type="caution">
    <text evidence="1">The sequence shown here is derived from an EMBL/GenBank/DDBJ whole genome shotgun (WGS) entry which is preliminary data.</text>
</comment>
<gene>
    <name evidence="1" type="ORF">ACE1CC_12385</name>
</gene>
<protein>
    <submittedName>
        <fullName evidence="1">Uncharacterized protein</fullName>
    </submittedName>
</protein>
<evidence type="ECO:0000313" key="2">
    <source>
        <dbReference type="Proteomes" id="UP001576774"/>
    </source>
</evidence>
<keyword evidence="2" id="KW-1185">Reference proteome</keyword>
<dbReference type="Proteomes" id="UP001576774">
    <property type="component" value="Unassembled WGS sequence"/>
</dbReference>
<dbReference type="EMBL" id="JBHFNQ010000095">
    <property type="protein sequence ID" value="MFB2877643.1"/>
    <property type="molecule type" value="Genomic_DNA"/>
</dbReference>
<sequence length="69" mass="8008">MVGWFAIAFSTLPILFKQISKYVVGLERENVEQKRNNVPFYSGLKIFPNLINQLSFLANLDLVKFFPGW</sequence>
<name>A0ABV4X4F7_9CYAN</name>
<proteinExistence type="predicted"/>
<reference evidence="1 2" key="1">
    <citation type="submission" date="2024-09" db="EMBL/GenBank/DDBJ databases">
        <title>Floridaenema gen nov. (Aerosakkonemataceae, Aerosakkonematales ord. nov., Cyanobacteria) from benthic tropical and subtropical fresh waters, with the description of four new species.</title>
        <authorList>
            <person name="Moretto J.A."/>
            <person name="Berthold D.E."/>
            <person name="Lefler F.W."/>
            <person name="Huang I.-S."/>
            <person name="Laughinghouse H. IV."/>
        </authorList>
    </citation>
    <scope>NUCLEOTIDE SEQUENCE [LARGE SCALE GENOMIC DNA]</scope>
    <source>
        <strain evidence="1 2">BLCC-F46</strain>
    </source>
</reference>
<dbReference type="RefSeq" id="WP_413270741.1">
    <property type="nucleotide sequence ID" value="NZ_JBHFNQ010000095.1"/>
</dbReference>